<organism evidence="1 2">
    <name type="scientific">Vibrio scophthalmi LMG 19158</name>
    <dbReference type="NCBI Taxonomy" id="870967"/>
    <lineage>
        <taxon>Bacteria</taxon>
        <taxon>Pseudomonadati</taxon>
        <taxon>Pseudomonadota</taxon>
        <taxon>Gammaproteobacteria</taxon>
        <taxon>Vibrionales</taxon>
        <taxon>Vibrionaceae</taxon>
        <taxon>Vibrio</taxon>
    </lineage>
</organism>
<dbReference type="eggNOG" id="ENOG5033FQS">
    <property type="taxonomic scope" value="Bacteria"/>
</dbReference>
<name>F9RM67_9VIBR</name>
<proteinExistence type="predicted"/>
<dbReference type="EMBL" id="AFWE01000079">
    <property type="protein sequence ID" value="EGU38594.1"/>
    <property type="molecule type" value="Genomic_DNA"/>
</dbReference>
<comment type="caution">
    <text evidence="1">The sequence shown here is derived from an EMBL/GenBank/DDBJ whole genome shotgun (WGS) entry which is preliminary data.</text>
</comment>
<reference evidence="1 2" key="1">
    <citation type="journal article" date="2012" name="Int. J. Syst. Evol. Microbiol.">
        <title>Vibrio caribbeanicus sp. nov., isolated from the marine sponge Scleritoderma cyanea.</title>
        <authorList>
            <person name="Hoffmann M."/>
            <person name="Monday S.R."/>
            <person name="Allard M.W."/>
            <person name="Strain E.A."/>
            <person name="Whittaker P."/>
            <person name="Naum M."/>
            <person name="McCarthy P.J."/>
            <person name="Lopez J.V."/>
            <person name="Fischer M."/>
            <person name="Brown E.W."/>
        </authorList>
    </citation>
    <scope>NUCLEOTIDE SEQUENCE [LARGE SCALE GENOMIC DNA]</scope>
    <source>
        <strain evidence="1 2">LMG 19158</strain>
    </source>
</reference>
<dbReference type="Proteomes" id="UP000004349">
    <property type="component" value="Unassembled WGS sequence"/>
</dbReference>
<evidence type="ECO:0000313" key="2">
    <source>
        <dbReference type="Proteomes" id="UP000004349"/>
    </source>
</evidence>
<sequence length="580" mass="63760">MKLKTTLLATSVALALMGCGSDSSSDNSGNNGGSTELAKKAVIAVPTEGKFIDAKVEGLYFVKGALENTGEFTNTDGSFSIDQNNPNVTFILGNEKGGLVLGSSSGREVITPYEAVGTQDRAVNLARLLLTINENDNDSSILIPTAIRNADNAMANLLAKIQLDDFNSIDGKKAVADVLAKINSSWTIDNLVSEVDALAHFEKDGSIAKLTNRGSDVLLTHWTKGSNWTFVERSSKQRVSYDNGGNFDLVLHMDRTLGEDLYTKVTGLSAMYFKSTNEALVGLPGSNDGSVTGDKMAMYLTCDDQGGEADISRNTTNGHTVVTCDGEAMIEGDIDPKFASLQSAGGNFEYSFVNPSSTSESEEKFLWDEMTEFGGVYECMAKSSCTEQAMTKYEKIRRNDADDGDTEEQWQTEIMSGSYDPITDVYTQVRRKHEEGSGYISEEINFIYPVEKMDIDRYVDFVGTWKVTEKSSGATETKIWEFTETGVIIDGTETSYQELAKMDYWWFATNDAGISKAALDQLNSTIRWNDRMDGEIEDNFKVNRFSYIPAGKNWDRGVLTNYTLEQATGRKLSTVTMQKI</sequence>
<gene>
    <name evidence="1" type="ORF">VIS19158_21778</name>
</gene>
<evidence type="ECO:0000313" key="1">
    <source>
        <dbReference type="EMBL" id="EGU38594.1"/>
    </source>
</evidence>
<evidence type="ECO:0008006" key="3">
    <source>
        <dbReference type="Google" id="ProtNLM"/>
    </source>
</evidence>
<dbReference type="RefSeq" id="WP_005594531.1">
    <property type="nucleotide sequence ID" value="NZ_AFWE01000079.1"/>
</dbReference>
<accession>F9RM67</accession>
<protein>
    <recommendedName>
        <fullName evidence="3">Chromosome segregation ATPase</fullName>
    </recommendedName>
</protein>
<dbReference type="AlphaFoldDB" id="F9RM67"/>
<dbReference type="PROSITE" id="PS51257">
    <property type="entry name" value="PROKAR_LIPOPROTEIN"/>
    <property type="match status" value="1"/>
</dbReference>